<comment type="similarity">
    <text evidence="3">Belongs to the pyruvate kinase family.</text>
</comment>
<protein>
    <recommendedName>
        <fullName evidence="4">pyruvate kinase</fullName>
        <ecNumber evidence="4">2.7.1.40</ecNumber>
    </recommendedName>
</protein>
<dbReference type="Gene3D" id="1.10.3860.10">
    <property type="entry name" value="Sodium:dicarboxylate symporter"/>
    <property type="match status" value="1"/>
</dbReference>
<dbReference type="GO" id="GO:0015138">
    <property type="term" value="F:fumarate transmembrane transporter activity"/>
    <property type="evidence" value="ECO:0007669"/>
    <property type="project" value="TreeGrafter"/>
</dbReference>
<dbReference type="InterPro" id="IPR036458">
    <property type="entry name" value="Na:dicarbo_symporter_sf"/>
</dbReference>
<dbReference type="GO" id="GO:0016301">
    <property type="term" value="F:kinase activity"/>
    <property type="evidence" value="ECO:0007669"/>
    <property type="project" value="UniProtKB-KW"/>
</dbReference>
<reference evidence="23" key="1">
    <citation type="submission" date="2020-04" db="EMBL/GenBank/DDBJ databases">
        <title>Ralstonia solanacearum UW576, UW763, UW773, and UW774.</title>
        <authorList>
            <person name="Steidl O."/>
            <person name="Truchon A."/>
            <person name="Allen C."/>
        </authorList>
    </citation>
    <scope>NUCLEOTIDE SEQUENCE [LARGE SCALE GENOMIC DNA]</scope>
    <source>
        <strain evidence="23">UW774</strain>
        <plasmid evidence="23">pUW774mp</plasmid>
    </source>
</reference>
<feature type="transmembrane region" description="Helical" evidence="21">
    <location>
        <begin position="393"/>
        <end position="417"/>
    </location>
</feature>
<keyword evidence="7" id="KW-0808">Transferase</keyword>
<keyword evidence="12" id="KW-0067">ATP-binding</keyword>
<feature type="compositionally biased region" description="Polar residues" evidence="20">
    <location>
        <begin position="589"/>
        <end position="601"/>
    </location>
</feature>
<dbReference type="Pfam" id="PF00375">
    <property type="entry name" value="SDF"/>
    <property type="match status" value="1"/>
</dbReference>
<dbReference type="Gene3D" id="3.20.20.60">
    <property type="entry name" value="Phosphoenolpyruvate-binding domains"/>
    <property type="match status" value="1"/>
</dbReference>
<gene>
    <name evidence="22" type="primary">dctA</name>
    <name evidence="22" type="ORF">HF909_20745</name>
</gene>
<dbReference type="SUPFAM" id="SSF118215">
    <property type="entry name" value="Proton glutamate symport protein"/>
    <property type="match status" value="1"/>
</dbReference>
<comment type="subcellular location">
    <subcellularLocation>
        <location evidence="1">Cell membrane</location>
        <topology evidence="1">Multi-pass membrane protein</topology>
    </subcellularLocation>
</comment>
<dbReference type="Proteomes" id="UP000593970">
    <property type="component" value="Plasmid pUW774mp"/>
</dbReference>
<keyword evidence="14" id="KW-0769">Symport</keyword>
<evidence type="ECO:0000256" key="7">
    <source>
        <dbReference type="ARBA" id="ARBA00022679"/>
    </source>
</evidence>
<evidence type="ECO:0000256" key="13">
    <source>
        <dbReference type="ARBA" id="ARBA00022842"/>
    </source>
</evidence>
<evidence type="ECO:0000256" key="1">
    <source>
        <dbReference type="ARBA" id="ARBA00004651"/>
    </source>
</evidence>
<evidence type="ECO:0000256" key="15">
    <source>
        <dbReference type="ARBA" id="ARBA00022989"/>
    </source>
</evidence>
<sequence>MSQRRERHTKIVATLGPASSSLETIRQLFLAGADTFRLNFSHGTHDDHATRLGVIREVESIVGRPIGVLLDLQGPKLRLGTFSSGPVKLVAGQPFRLQLAETDGNDRVAHLPHPEIFEALMPGNALLIDDGRVRLRVTSCGADFAETRVETGGKVSDRKGVNVPDCALKLSALTEKDHRDLRFGLKLGVDWVALSSLGTDMKVLGDAFIKLVKMLVAPIVFATVVTGIAKMGDIKAVGRVGLKAMIYFEIVTTGALAIGLVVAHIVNPGGGMNVDPHSLYLSSVAGYAKVAQEQSLKDVFLHLIPESFIGAFVHGDMLPVVLITVLFGLALAHAGERASTLVTTVDEFLHTMFGVIGYVMKFAPIGAFGAIAYTVGKYGLTSLVALGHLMFAFYVTCILFVFVVLGAVLKLCGINVFRLIRYLRTEILITLGTASAEPALPRLLDKLERMGCEKSVVGLVVPTGYAFNLDGVCIYLTMAVIFIAQATNTPLTLGQELTILAMGLVTSKGMSGVPGGGFVALAATLSSVHILPLSAIALLVGIDRFMGEARAVTSIIGNAVAAVAVATWEKKYDAAAMRKALYRDGIEDNGSSEPSGMSTASPAPDLAPLPTRS</sequence>
<organism evidence="22 23">
    <name type="scientific">Ralstonia solanacearum</name>
    <name type="common">Pseudomonas solanacearum</name>
    <dbReference type="NCBI Taxonomy" id="305"/>
    <lineage>
        <taxon>Bacteria</taxon>
        <taxon>Pseudomonadati</taxon>
        <taxon>Pseudomonadota</taxon>
        <taxon>Betaproteobacteria</taxon>
        <taxon>Burkholderiales</taxon>
        <taxon>Burkholderiaceae</taxon>
        <taxon>Ralstonia</taxon>
        <taxon>Ralstonia solanacearum species complex</taxon>
    </lineage>
</organism>
<dbReference type="NCBIfam" id="NF002461">
    <property type="entry name" value="PRK01663.1"/>
    <property type="match status" value="1"/>
</dbReference>
<name>A0AA92QD89_RALSL</name>
<dbReference type="GO" id="GO:0015141">
    <property type="term" value="F:succinate transmembrane transporter activity"/>
    <property type="evidence" value="ECO:0007669"/>
    <property type="project" value="TreeGrafter"/>
</dbReference>
<dbReference type="PANTHER" id="PTHR42865">
    <property type="entry name" value="PROTON/GLUTAMATE-ASPARTATE SYMPORTER"/>
    <property type="match status" value="1"/>
</dbReference>
<dbReference type="FunFam" id="2.40.33.10:FF:000001">
    <property type="entry name" value="Pyruvate kinase"/>
    <property type="match status" value="1"/>
</dbReference>
<dbReference type="AlphaFoldDB" id="A0AA92QD89"/>
<dbReference type="GO" id="GO:0070778">
    <property type="term" value="P:L-aspartate transmembrane transport"/>
    <property type="evidence" value="ECO:0007669"/>
    <property type="project" value="TreeGrafter"/>
</dbReference>
<keyword evidence="9" id="KW-0479">Metal-binding</keyword>
<feature type="region of interest" description="Disordered" evidence="20">
    <location>
        <begin position="586"/>
        <end position="613"/>
    </location>
</feature>
<dbReference type="InterPro" id="IPR001991">
    <property type="entry name" value="Na-dicarboxylate_symporter"/>
</dbReference>
<evidence type="ECO:0000256" key="5">
    <source>
        <dbReference type="ARBA" id="ARBA00022448"/>
    </source>
</evidence>
<geneLocation type="plasmid" evidence="22 23">
    <name>pUW774mp</name>
</geneLocation>
<evidence type="ECO:0000256" key="10">
    <source>
        <dbReference type="ARBA" id="ARBA00022741"/>
    </source>
</evidence>
<dbReference type="GO" id="GO:0004743">
    <property type="term" value="F:pyruvate kinase activity"/>
    <property type="evidence" value="ECO:0007669"/>
    <property type="project" value="UniProtKB-EC"/>
</dbReference>
<evidence type="ECO:0000256" key="9">
    <source>
        <dbReference type="ARBA" id="ARBA00022723"/>
    </source>
</evidence>
<evidence type="ECO:0000256" key="19">
    <source>
        <dbReference type="ARBA" id="ARBA00053346"/>
    </source>
</evidence>
<keyword evidence="13" id="KW-0460">Magnesium</keyword>
<evidence type="ECO:0000256" key="2">
    <source>
        <dbReference type="ARBA" id="ARBA00004997"/>
    </source>
</evidence>
<evidence type="ECO:0000256" key="12">
    <source>
        <dbReference type="ARBA" id="ARBA00022840"/>
    </source>
</evidence>
<proteinExistence type="inferred from homology"/>
<dbReference type="EC" id="2.7.1.40" evidence="4"/>
<evidence type="ECO:0000256" key="21">
    <source>
        <dbReference type="SAM" id="Phobius"/>
    </source>
</evidence>
<dbReference type="SUPFAM" id="SSF50800">
    <property type="entry name" value="PK beta-barrel domain-like"/>
    <property type="match status" value="1"/>
</dbReference>
<dbReference type="GO" id="GO:0005886">
    <property type="term" value="C:plasma membrane"/>
    <property type="evidence" value="ECO:0007669"/>
    <property type="project" value="UniProtKB-SubCell"/>
</dbReference>
<dbReference type="GO" id="GO:0000287">
    <property type="term" value="F:magnesium ion binding"/>
    <property type="evidence" value="ECO:0007669"/>
    <property type="project" value="InterPro"/>
</dbReference>
<feature type="transmembrane region" description="Helical" evidence="21">
    <location>
        <begin position="244"/>
        <end position="266"/>
    </location>
</feature>
<evidence type="ECO:0000256" key="18">
    <source>
        <dbReference type="ARBA" id="ARBA00023317"/>
    </source>
</evidence>
<keyword evidence="8 21" id="KW-0812">Transmembrane</keyword>
<keyword evidence="17" id="KW-0324">Glycolysis</keyword>
<dbReference type="InterPro" id="IPR015806">
    <property type="entry name" value="Pyrv_Knase_insert_dom_sf"/>
</dbReference>
<evidence type="ECO:0000313" key="23">
    <source>
        <dbReference type="Proteomes" id="UP000593970"/>
    </source>
</evidence>
<keyword evidence="11" id="KW-0418">Kinase</keyword>
<evidence type="ECO:0000256" key="14">
    <source>
        <dbReference type="ARBA" id="ARBA00022847"/>
    </source>
</evidence>
<evidence type="ECO:0000313" key="22">
    <source>
        <dbReference type="EMBL" id="QOK98851.1"/>
    </source>
</evidence>
<evidence type="ECO:0000256" key="3">
    <source>
        <dbReference type="ARBA" id="ARBA00008663"/>
    </source>
</evidence>
<dbReference type="SUPFAM" id="SSF51621">
    <property type="entry name" value="Phosphoenolpyruvate/pyruvate domain"/>
    <property type="match status" value="1"/>
</dbReference>
<comment type="pathway">
    <text evidence="2">Carbohydrate degradation; glycolysis; pyruvate from D-glyceraldehyde 3-phosphate: step 5/5.</text>
</comment>
<evidence type="ECO:0000256" key="4">
    <source>
        <dbReference type="ARBA" id="ARBA00012142"/>
    </source>
</evidence>
<keyword evidence="6" id="KW-1003">Cell membrane</keyword>
<accession>A0AA92QD89</accession>
<feature type="transmembrane region" description="Helical" evidence="21">
    <location>
        <begin position="456"/>
        <end position="484"/>
    </location>
</feature>
<feature type="transmembrane region" description="Helical" evidence="21">
    <location>
        <begin position="308"/>
        <end position="332"/>
    </location>
</feature>
<evidence type="ECO:0000256" key="6">
    <source>
        <dbReference type="ARBA" id="ARBA00022475"/>
    </source>
</evidence>
<dbReference type="PRINTS" id="PR00173">
    <property type="entry name" value="EDTRNSPORT"/>
</dbReference>
<dbReference type="PANTHER" id="PTHR42865:SF1">
    <property type="entry name" value="AEROBIC C4-DICARBOXYLATE TRANSPORT PROTEIN"/>
    <property type="match status" value="1"/>
</dbReference>
<dbReference type="GO" id="GO:0005524">
    <property type="term" value="F:ATP binding"/>
    <property type="evidence" value="ECO:0007669"/>
    <property type="project" value="UniProtKB-KW"/>
</dbReference>
<keyword evidence="5" id="KW-0813">Transport</keyword>
<evidence type="ECO:0000256" key="16">
    <source>
        <dbReference type="ARBA" id="ARBA00023136"/>
    </source>
</evidence>
<keyword evidence="18" id="KW-0670">Pyruvate</keyword>
<evidence type="ECO:0000256" key="11">
    <source>
        <dbReference type="ARBA" id="ARBA00022777"/>
    </source>
</evidence>
<dbReference type="FunFam" id="1.10.3860.10:FF:000001">
    <property type="entry name" value="C4-dicarboxylate transport protein"/>
    <property type="match status" value="1"/>
</dbReference>
<dbReference type="GO" id="GO:0015366">
    <property type="term" value="F:malate:proton symporter activity"/>
    <property type="evidence" value="ECO:0007669"/>
    <property type="project" value="TreeGrafter"/>
</dbReference>
<keyword evidence="10" id="KW-0547">Nucleotide-binding</keyword>
<feature type="transmembrane region" description="Helical" evidence="21">
    <location>
        <begin position="353"/>
        <end position="373"/>
    </location>
</feature>
<keyword evidence="16 21" id="KW-0472">Membrane</keyword>
<dbReference type="InterPro" id="IPR011037">
    <property type="entry name" value="Pyrv_Knase-like_insert_dom_sf"/>
</dbReference>
<evidence type="ECO:0000256" key="20">
    <source>
        <dbReference type="SAM" id="MobiDB-lite"/>
    </source>
</evidence>
<keyword evidence="22" id="KW-0614">Plasmid</keyword>
<dbReference type="InterPro" id="IPR015813">
    <property type="entry name" value="Pyrv/PenolPyrv_kinase-like_dom"/>
</dbReference>
<dbReference type="EMBL" id="CP051170">
    <property type="protein sequence ID" value="QOK98851.1"/>
    <property type="molecule type" value="Genomic_DNA"/>
</dbReference>
<dbReference type="GO" id="GO:0030955">
    <property type="term" value="F:potassium ion binding"/>
    <property type="evidence" value="ECO:0007669"/>
    <property type="project" value="InterPro"/>
</dbReference>
<keyword evidence="15 21" id="KW-1133">Transmembrane helix</keyword>
<feature type="transmembrane region" description="Helical" evidence="21">
    <location>
        <begin position="518"/>
        <end position="540"/>
    </location>
</feature>
<dbReference type="Gene3D" id="2.40.33.10">
    <property type="entry name" value="PK beta-barrel domain-like"/>
    <property type="match status" value="1"/>
</dbReference>
<evidence type="ECO:0000256" key="17">
    <source>
        <dbReference type="ARBA" id="ARBA00023152"/>
    </source>
</evidence>
<comment type="function">
    <text evidence="19">Responsible for the transport of dicarboxylates such as succinate, fumarate, and malate from the periplasm across the membrane.</text>
</comment>
<dbReference type="InterPro" id="IPR040442">
    <property type="entry name" value="Pyrv_kinase-like_dom_sf"/>
</dbReference>
<evidence type="ECO:0000256" key="8">
    <source>
        <dbReference type="ARBA" id="ARBA00022692"/>
    </source>
</evidence>